<dbReference type="EMBL" id="JWZX01001760">
    <property type="protein sequence ID" value="KOO32484.1"/>
    <property type="molecule type" value="Genomic_DNA"/>
</dbReference>
<evidence type="ECO:0000256" key="10">
    <source>
        <dbReference type="SAM" id="MobiDB-lite"/>
    </source>
</evidence>
<keyword evidence="4" id="KW-0132">Cell division</keyword>
<evidence type="ECO:0000256" key="7">
    <source>
        <dbReference type="ARBA" id="ARBA00023306"/>
    </source>
</evidence>
<feature type="region of interest" description="Disordered" evidence="10">
    <location>
        <begin position="418"/>
        <end position="437"/>
    </location>
</feature>
<dbReference type="Pfam" id="PF03800">
    <property type="entry name" value="Nuf2"/>
    <property type="match status" value="1"/>
</dbReference>
<evidence type="ECO:0000259" key="11">
    <source>
        <dbReference type="Pfam" id="PF03800"/>
    </source>
</evidence>
<dbReference type="InterPro" id="IPR038275">
    <property type="entry name" value="Nuf2_N_sf"/>
</dbReference>
<feature type="compositionally biased region" description="Basic and acidic residues" evidence="10">
    <location>
        <begin position="449"/>
        <end position="458"/>
    </location>
</feature>
<evidence type="ECO:0000256" key="1">
    <source>
        <dbReference type="ARBA" id="ARBA00004584"/>
    </source>
</evidence>
<evidence type="ECO:0000256" key="5">
    <source>
        <dbReference type="ARBA" id="ARBA00022776"/>
    </source>
</evidence>
<organism evidence="12 13">
    <name type="scientific">Chrysochromulina tobinii</name>
    <dbReference type="NCBI Taxonomy" id="1460289"/>
    <lineage>
        <taxon>Eukaryota</taxon>
        <taxon>Haptista</taxon>
        <taxon>Haptophyta</taxon>
        <taxon>Prymnesiophyceae</taxon>
        <taxon>Prymnesiales</taxon>
        <taxon>Chrysochromulinaceae</taxon>
        <taxon>Chrysochromulina</taxon>
    </lineage>
</organism>
<proteinExistence type="inferred from homology"/>
<dbReference type="Proteomes" id="UP000037460">
    <property type="component" value="Unassembled WGS sequence"/>
</dbReference>
<comment type="subcellular location">
    <subcellularLocation>
        <location evidence="1">Chromosome</location>
        <location evidence="1">Centromere</location>
    </subcellularLocation>
</comment>
<sequence length="555" mass="62129">MALVGRRKVGEGRAEGEERGSDVGRGSDDGLGEASSDVWGTAAAGQSLTTPAAPSPCASATAAAATAAVVAWLVDRETIIASSKHRSSVAAAAVAMSQVEHFTFQLLSKPQLLEILSEIGVSVVEDDLANPVDWKVKQIFEKLIEKILNKSREDYAQVDFYAAERLENPELHDDSVPMINFYKLCQKLLATAGDVVPGTSEVDFGLHDLCRPDKKRLRQHLSAVGNFVMFMGDKEGTFIEMAERTGLLREQKEKLEAECARLEKLRKELLERREAEKPLAAQLEAENANTEVVLSQLWEQENQLHPKKKEAKRQKEEAADALMEVKLHLQNAAEERDALRVQVVPDSRKLKHDLAALQSGVQAARADVRTLELQRAQHATQVETLERAETALDEALSVQVECEAEQARVKETQRQLRECTERATRTDAEKAETQHQMRAFTKRIESERARLERAREQQAKQLADQQSAHEDARRRWSALESERSHSALQLDESGAKLRDVRERLHRGKMDHETIVQQMVQQQNQLAGQVRAYHQDLLAAMRQVKHSQQVQALAVA</sequence>
<keyword evidence="5" id="KW-0498">Mitosis</keyword>
<dbReference type="PANTHER" id="PTHR48441:SF1">
    <property type="entry name" value="NT-3"/>
    <property type="match status" value="1"/>
</dbReference>
<feature type="compositionally biased region" description="Basic and acidic residues" evidence="10">
    <location>
        <begin position="8"/>
        <end position="28"/>
    </location>
</feature>
<name>A0A0M0K113_9EUKA</name>
<gene>
    <name evidence="12" type="ORF">Ctob_011297</name>
</gene>
<evidence type="ECO:0000313" key="13">
    <source>
        <dbReference type="Proteomes" id="UP000037460"/>
    </source>
</evidence>
<dbReference type="InterPro" id="IPR005549">
    <property type="entry name" value="Kinetochore_Nuf2_N"/>
</dbReference>
<keyword evidence="6 9" id="KW-0175">Coiled coil</keyword>
<comment type="similarity">
    <text evidence="2">Belongs to the NUF2 family.</text>
</comment>
<dbReference type="GO" id="GO:0031262">
    <property type="term" value="C:Ndc80 complex"/>
    <property type="evidence" value="ECO:0007669"/>
    <property type="project" value="InterPro"/>
</dbReference>
<feature type="region of interest" description="Disordered" evidence="10">
    <location>
        <begin position="449"/>
        <end position="496"/>
    </location>
</feature>
<keyword evidence="8" id="KW-0137">Centromere</keyword>
<dbReference type="OrthoDB" id="8194677at2759"/>
<evidence type="ECO:0000256" key="9">
    <source>
        <dbReference type="SAM" id="Coils"/>
    </source>
</evidence>
<dbReference type="Gene3D" id="1.10.418.60">
    <property type="entry name" value="Ncd80 complex, Nuf2 subunit"/>
    <property type="match status" value="1"/>
</dbReference>
<feature type="domain" description="Kinetochore protein Nuf2 N-terminal" evidence="11">
    <location>
        <begin position="101"/>
        <end position="244"/>
    </location>
</feature>
<dbReference type="PANTHER" id="PTHR48441">
    <property type="match status" value="1"/>
</dbReference>
<keyword evidence="13" id="KW-1185">Reference proteome</keyword>
<evidence type="ECO:0000256" key="8">
    <source>
        <dbReference type="ARBA" id="ARBA00023328"/>
    </source>
</evidence>
<comment type="caution">
    <text evidence="12">The sequence shown here is derived from an EMBL/GenBank/DDBJ whole genome shotgun (WGS) entry which is preliminary data.</text>
</comment>
<protein>
    <recommendedName>
        <fullName evidence="11">Kinetochore protein Nuf2 N-terminal domain-containing protein</fullName>
    </recommendedName>
</protein>
<evidence type="ECO:0000313" key="12">
    <source>
        <dbReference type="EMBL" id="KOO32484.1"/>
    </source>
</evidence>
<evidence type="ECO:0000256" key="4">
    <source>
        <dbReference type="ARBA" id="ARBA00022618"/>
    </source>
</evidence>
<accession>A0A0M0K113</accession>
<dbReference type="GO" id="GO:0051301">
    <property type="term" value="P:cell division"/>
    <property type="evidence" value="ECO:0007669"/>
    <property type="project" value="UniProtKB-KW"/>
</dbReference>
<keyword evidence="7" id="KW-0131">Cell cycle</keyword>
<evidence type="ECO:0000256" key="6">
    <source>
        <dbReference type="ARBA" id="ARBA00023054"/>
    </source>
</evidence>
<dbReference type="AlphaFoldDB" id="A0A0M0K113"/>
<keyword evidence="3" id="KW-0158">Chromosome</keyword>
<evidence type="ECO:0000256" key="2">
    <source>
        <dbReference type="ARBA" id="ARBA00005498"/>
    </source>
</evidence>
<evidence type="ECO:0000256" key="3">
    <source>
        <dbReference type="ARBA" id="ARBA00022454"/>
    </source>
</evidence>
<feature type="region of interest" description="Disordered" evidence="10">
    <location>
        <begin position="1"/>
        <end position="36"/>
    </location>
</feature>
<feature type="compositionally biased region" description="Basic and acidic residues" evidence="10">
    <location>
        <begin position="418"/>
        <end position="435"/>
    </location>
</feature>
<reference evidence="13" key="1">
    <citation type="journal article" date="2015" name="PLoS Genet.">
        <title>Genome Sequence and Transcriptome Analyses of Chrysochromulina tobin: Metabolic Tools for Enhanced Algal Fitness in the Prominent Order Prymnesiales (Haptophyceae).</title>
        <authorList>
            <person name="Hovde B.T."/>
            <person name="Deodato C.R."/>
            <person name="Hunsperger H.M."/>
            <person name="Ryken S.A."/>
            <person name="Yost W."/>
            <person name="Jha R.K."/>
            <person name="Patterson J."/>
            <person name="Monnat R.J. Jr."/>
            <person name="Barlow S.B."/>
            <person name="Starkenburg S.R."/>
            <person name="Cattolico R.A."/>
        </authorList>
    </citation>
    <scope>NUCLEOTIDE SEQUENCE</scope>
    <source>
        <strain evidence="13">CCMP291</strain>
    </source>
</reference>
<feature type="coiled-coil region" evidence="9">
    <location>
        <begin position="245"/>
        <end position="272"/>
    </location>
</feature>